<evidence type="ECO:0000256" key="2">
    <source>
        <dbReference type="ARBA" id="ARBA00010790"/>
    </source>
</evidence>
<dbReference type="InterPro" id="IPR051473">
    <property type="entry name" value="P2Ox-like"/>
</dbReference>
<dbReference type="Gene3D" id="3.50.50.60">
    <property type="entry name" value="FAD/NAD(P)-binding domain"/>
    <property type="match status" value="2"/>
</dbReference>
<dbReference type="AlphaFoldDB" id="A0A163WE77"/>
<keyword evidence="4" id="KW-0274">FAD</keyword>
<name>A0A163WE77_9MYCO</name>
<dbReference type="Pfam" id="PF00732">
    <property type="entry name" value="GMC_oxred_N"/>
    <property type="match status" value="1"/>
</dbReference>
<dbReference type="SUPFAM" id="SSF54373">
    <property type="entry name" value="FAD-linked reductases, C-terminal domain"/>
    <property type="match status" value="1"/>
</dbReference>
<dbReference type="GO" id="GO:0050660">
    <property type="term" value="F:flavin adenine dinucleotide binding"/>
    <property type="evidence" value="ECO:0007669"/>
    <property type="project" value="InterPro"/>
</dbReference>
<dbReference type="InterPro" id="IPR007867">
    <property type="entry name" value="GMC_OxRtase_C"/>
</dbReference>
<sequence length="534" mass="58235">MGNSESTYDAIVVGSGAAGSWAVKELTEGGLKVVLLEAGRNLDIAHDFAADAEVGVMGIAGRVKSAIQGQPVQARCASFSKTTKQFYVSDKENPYTTVRGNTFLWFRGRQLGGRLHTWWRHAPRMSNYEFKAASVRGDGLDWPLSYEDLAPYYDVVERTLGVYGKPADIPNCPDGQFIGPAKTTKIEEAFLANVEKRLPNVRVTYARNIKYDSNRVPLPIRLALATGRLEVRTDAIVSRLLIDARSGKATGVEYIERLTKNAQAVHGGVVVLCASAIESVRILLNSESAKHPSGVGGSSGHLGRYLCDHIAYAQAGTVPQRDVEPAVNEDGFDFAGTGLYIPSFCEKESKNFPGGYGIQLAIGRGTPVWAMGAYGEMRPRYENHVSLDPTVKDAWGIPAARIECSHSQDDVNMVAHMKRKLPEIAAAGGLQLDKNLDVGRWNIPRRRFRSLFLADYGASWPGAAIHETGGARMGDKPDNSVLNSWCQCWDADNVFVTDGACFVSPGFQNPTLTIMALTVRACRFIVGDYAKRVN</sequence>
<dbReference type="SUPFAM" id="SSF51905">
    <property type="entry name" value="FAD/NAD(P)-binding domain"/>
    <property type="match status" value="1"/>
</dbReference>
<evidence type="ECO:0000256" key="3">
    <source>
        <dbReference type="ARBA" id="ARBA00022630"/>
    </source>
</evidence>
<evidence type="ECO:0000313" key="8">
    <source>
        <dbReference type="EMBL" id="KZS58256.1"/>
    </source>
</evidence>
<comment type="caution">
    <text evidence="8">The sequence shown here is derived from an EMBL/GenBank/DDBJ whole genome shotgun (WGS) entry which is preliminary data.</text>
</comment>
<comment type="cofactor">
    <cofactor evidence="1">
        <name>FAD</name>
        <dbReference type="ChEBI" id="CHEBI:57692"/>
    </cofactor>
</comment>
<proteinExistence type="inferred from homology"/>
<reference evidence="9" key="1">
    <citation type="submission" date="2016-04" db="EMBL/GenBank/DDBJ databases">
        <authorList>
            <person name="Strapagiel D."/>
            <person name="Borowka P."/>
            <person name="Marciniak B."/>
            <person name="Bakula Z."/>
            <person name="Van Ingen J."/>
            <person name="Safianowska A."/>
            <person name="Dziadek J."/>
            <person name="Jagielski T."/>
        </authorList>
    </citation>
    <scope>NUCLEOTIDE SEQUENCE [LARGE SCALE GENOMIC DNA]</scope>
    <source>
        <strain evidence="9">1010001458</strain>
    </source>
</reference>
<evidence type="ECO:0000256" key="1">
    <source>
        <dbReference type="ARBA" id="ARBA00001974"/>
    </source>
</evidence>
<dbReference type="GO" id="GO:0016614">
    <property type="term" value="F:oxidoreductase activity, acting on CH-OH group of donors"/>
    <property type="evidence" value="ECO:0007669"/>
    <property type="project" value="InterPro"/>
</dbReference>
<evidence type="ECO:0000259" key="6">
    <source>
        <dbReference type="Pfam" id="PF00732"/>
    </source>
</evidence>
<dbReference type="PANTHER" id="PTHR42784:SF1">
    <property type="entry name" value="PYRANOSE 2-OXIDASE"/>
    <property type="match status" value="1"/>
</dbReference>
<feature type="domain" description="Glucose-methanol-choline oxidoreductase N-terminal" evidence="6">
    <location>
        <begin position="8"/>
        <end position="310"/>
    </location>
</feature>
<dbReference type="InterPro" id="IPR000172">
    <property type="entry name" value="GMC_OxRdtase_N"/>
</dbReference>
<evidence type="ECO:0000259" key="7">
    <source>
        <dbReference type="Pfam" id="PF05199"/>
    </source>
</evidence>
<accession>A0A163WE77</accession>
<dbReference type="Proteomes" id="UP000077342">
    <property type="component" value="Unassembled WGS sequence"/>
</dbReference>
<evidence type="ECO:0000256" key="4">
    <source>
        <dbReference type="ARBA" id="ARBA00022827"/>
    </source>
</evidence>
<evidence type="ECO:0000256" key="5">
    <source>
        <dbReference type="ARBA" id="ARBA00023002"/>
    </source>
</evidence>
<gene>
    <name evidence="8" type="ORF">A4G28_02925</name>
</gene>
<evidence type="ECO:0000313" key="9">
    <source>
        <dbReference type="Proteomes" id="UP000077342"/>
    </source>
</evidence>
<keyword evidence="5" id="KW-0560">Oxidoreductase</keyword>
<feature type="domain" description="Glucose-methanol-choline oxidoreductase C-terminal" evidence="7">
    <location>
        <begin position="379"/>
        <end position="517"/>
    </location>
</feature>
<comment type="similarity">
    <text evidence="2">Belongs to the GMC oxidoreductase family.</text>
</comment>
<keyword evidence="3" id="KW-0285">Flavoprotein</keyword>
<organism evidence="8 9">
    <name type="scientific">Mycobacterium ostraviense</name>
    <dbReference type="NCBI Taxonomy" id="2738409"/>
    <lineage>
        <taxon>Bacteria</taxon>
        <taxon>Bacillati</taxon>
        <taxon>Actinomycetota</taxon>
        <taxon>Actinomycetes</taxon>
        <taxon>Mycobacteriales</taxon>
        <taxon>Mycobacteriaceae</taxon>
        <taxon>Mycobacterium</taxon>
    </lineage>
</organism>
<dbReference type="RefSeq" id="WP_075512796.1">
    <property type="nucleotide sequence ID" value="NZ_CP089224.1"/>
</dbReference>
<dbReference type="PANTHER" id="PTHR42784">
    <property type="entry name" value="PYRANOSE 2-OXIDASE"/>
    <property type="match status" value="1"/>
</dbReference>
<keyword evidence="9" id="KW-1185">Reference proteome</keyword>
<dbReference type="EMBL" id="LWCI01000152">
    <property type="protein sequence ID" value="KZS58256.1"/>
    <property type="molecule type" value="Genomic_DNA"/>
</dbReference>
<dbReference type="Pfam" id="PF05199">
    <property type="entry name" value="GMC_oxred_C"/>
    <property type="match status" value="1"/>
</dbReference>
<dbReference type="InterPro" id="IPR036188">
    <property type="entry name" value="FAD/NAD-bd_sf"/>
</dbReference>
<protein>
    <submittedName>
        <fullName evidence="8">Glucose-methanol-choline oxidoreductase</fullName>
    </submittedName>
</protein>